<evidence type="ECO:0000256" key="1">
    <source>
        <dbReference type="SAM" id="MobiDB-lite"/>
    </source>
</evidence>
<organism evidence="2 3">
    <name type="scientific">Paraphaeosphaeria sporulosa</name>
    <dbReference type="NCBI Taxonomy" id="1460663"/>
    <lineage>
        <taxon>Eukaryota</taxon>
        <taxon>Fungi</taxon>
        <taxon>Dikarya</taxon>
        <taxon>Ascomycota</taxon>
        <taxon>Pezizomycotina</taxon>
        <taxon>Dothideomycetes</taxon>
        <taxon>Pleosporomycetidae</taxon>
        <taxon>Pleosporales</taxon>
        <taxon>Massarineae</taxon>
        <taxon>Didymosphaeriaceae</taxon>
        <taxon>Paraphaeosphaeria</taxon>
    </lineage>
</organism>
<proteinExistence type="predicted"/>
<sequence length="78" mass="8302">MEEIAFAATPVTMLQYLHGASVDAAQHPSDTLKEDRDAGREQGDGKTATAKEVAMKADPGEVHPTVDQSTGSKFELTD</sequence>
<evidence type="ECO:0000313" key="3">
    <source>
        <dbReference type="Proteomes" id="UP000077069"/>
    </source>
</evidence>
<feature type="region of interest" description="Disordered" evidence="1">
    <location>
        <begin position="24"/>
        <end position="78"/>
    </location>
</feature>
<dbReference type="EMBL" id="KV441548">
    <property type="protein sequence ID" value="OAG11329.1"/>
    <property type="molecule type" value="Genomic_DNA"/>
</dbReference>
<evidence type="ECO:0000313" key="2">
    <source>
        <dbReference type="EMBL" id="OAG11329.1"/>
    </source>
</evidence>
<accession>A0A177CX80</accession>
<dbReference type="AlphaFoldDB" id="A0A177CX80"/>
<feature type="compositionally biased region" description="Basic and acidic residues" evidence="1">
    <location>
        <begin position="30"/>
        <end position="44"/>
    </location>
</feature>
<dbReference type="Proteomes" id="UP000077069">
    <property type="component" value="Unassembled WGS sequence"/>
</dbReference>
<keyword evidence="3" id="KW-1185">Reference proteome</keyword>
<protein>
    <submittedName>
        <fullName evidence="2">Uncharacterized protein</fullName>
    </submittedName>
</protein>
<dbReference type="GeneID" id="28760576"/>
<name>A0A177CX80_9PLEO</name>
<gene>
    <name evidence="2" type="ORF">CC84DRAFT_1158879</name>
</gene>
<dbReference type="InParanoid" id="A0A177CX80"/>
<reference evidence="2 3" key="1">
    <citation type="submission" date="2016-05" db="EMBL/GenBank/DDBJ databases">
        <title>Comparative analysis of secretome profiles of manganese(II)-oxidizing ascomycete fungi.</title>
        <authorList>
            <consortium name="DOE Joint Genome Institute"/>
            <person name="Zeiner C.A."/>
            <person name="Purvine S.O."/>
            <person name="Zink E.M."/>
            <person name="Wu S."/>
            <person name="Pasa-Tolic L."/>
            <person name="Chaput D.L."/>
            <person name="Haridas S."/>
            <person name="Grigoriev I.V."/>
            <person name="Santelli C.M."/>
            <person name="Hansel C.M."/>
        </authorList>
    </citation>
    <scope>NUCLEOTIDE SEQUENCE [LARGE SCALE GENOMIC DNA]</scope>
    <source>
        <strain evidence="2 3">AP3s5-JAC2a</strain>
    </source>
</reference>
<dbReference type="RefSeq" id="XP_018041694.1">
    <property type="nucleotide sequence ID" value="XM_018177090.1"/>
</dbReference>